<dbReference type="OrthoDB" id="9779623at2"/>
<evidence type="ECO:0000256" key="1">
    <source>
        <dbReference type="ARBA" id="ARBA00006484"/>
    </source>
</evidence>
<keyword evidence="4" id="KW-1185">Reference proteome</keyword>
<evidence type="ECO:0000256" key="2">
    <source>
        <dbReference type="ARBA" id="ARBA00023002"/>
    </source>
</evidence>
<evidence type="ECO:0000313" key="3">
    <source>
        <dbReference type="EMBL" id="KAJ56905.1"/>
    </source>
</evidence>
<dbReference type="PROSITE" id="PS00061">
    <property type="entry name" value="ADH_SHORT"/>
    <property type="match status" value="1"/>
</dbReference>
<protein>
    <recommendedName>
        <fullName evidence="5">Short-chain dehydrogenase</fullName>
    </recommendedName>
</protein>
<evidence type="ECO:0000313" key="4">
    <source>
        <dbReference type="Proteomes" id="UP000026249"/>
    </source>
</evidence>
<dbReference type="PANTHER" id="PTHR42760">
    <property type="entry name" value="SHORT-CHAIN DEHYDROGENASES/REDUCTASES FAMILY MEMBER"/>
    <property type="match status" value="1"/>
</dbReference>
<dbReference type="EMBL" id="JFKE01000002">
    <property type="protein sequence ID" value="KAJ56905.1"/>
    <property type="molecule type" value="Genomic_DNA"/>
</dbReference>
<dbReference type="AlphaFoldDB" id="A0A037ZMS7"/>
<dbReference type="Pfam" id="PF13561">
    <property type="entry name" value="adh_short_C2"/>
    <property type="match status" value="1"/>
</dbReference>
<sequence length="249" mass="25533">MGVLDGKVAIVTGGISGIGAASAKRFRDEGAKVVVNARNAERAEAAAAGIGVSYDAVEVADMADLAALEAMYVKTAETYGKIDILFLNAGIGKLTPFEATGEADFDAMVAVNLKGSYFGVQKALPYLADGASVFFTTSVTNQMSDPMTVAYAATKAALASMARTMAVALKERGIRVNALSPGPVATPIFGKAGIPPEMMDGLMEQVTGKIAVGRVGQPADLAEAALFLASPASSYMTGTELKMDGGYSL</sequence>
<dbReference type="Gene3D" id="3.40.50.720">
    <property type="entry name" value="NAD(P)-binding Rossmann-like Domain"/>
    <property type="match status" value="1"/>
</dbReference>
<dbReference type="Proteomes" id="UP000026249">
    <property type="component" value="Unassembled WGS sequence"/>
</dbReference>
<dbReference type="RefSeq" id="WP_035257342.1">
    <property type="nucleotide sequence ID" value="NZ_JFKE01000002.1"/>
</dbReference>
<gene>
    <name evidence="3" type="ORF">ACMU_08180</name>
</gene>
<accession>A0A037ZMS7</accession>
<comment type="similarity">
    <text evidence="1">Belongs to the short-chain dehydrogenases/reductases (SDR) family.</text>
</comment>
<reference evidence="3 4" key="1">
    <citation type="submission" date="2014-03" db="EMBL/GenBank/DDBJ databases">
        <title>Draft Genome Sequence of Actibacterium mucosum KCTC 23349, a Marine Alphaproteobacterium with Complex Ionic Requirements Isolated from Mediterranean Seawater at Malvarrosa Beach, Valencia, Spain.</title>
        <authorList>
            <person name="Arahal D.R."/>
            <person name="Shao Z."/>
            <person name="Lai Q."/>
            <person name="Pujalte M.J."/>
        </authorList>
    </citation>
    <scope>NUCLEOTIDE SEQUENCE [LARGE SCALE GENOMIC DNA]</scope>
    <source>
        <strain evidence="3 4">KCTC 23349</strain>
    </source>
</reference>
<dbReference type="CDD" id="cd05233">
    <property type="entry name" value="SDR_c"/>
    <property type="match status" value="1"/>
</dbReference>
<organism evidence="3 4">
    <name type="scientific">Actibacterium mucosum KCTC 23349</name>
    <dbReference type="NCBI Taxonomy" id="1454373"/>
    <lineage>
        <taxon>Bacteria</taxon>
        <taxon>Pseudomonadati</taxon>
        <taxon>Pseudomonadota</taxon>
        <taxon>Alphaproteobacteria</taxon>
        <taxon>Rhodobacterales</taxon>
        <taxon>Roseobacteraceae</taxon>
        <taxon>Actibacterium</taxon>
    </lineage>
</organism>
<dbReference type="FunFam" id="3.40.50.720:FF:000084">
    <property type="entry name" value="Short-chain dehydrogenase reductase"/>
    <property type="match status" value="1"/>
</dbReference>
<evidence type="ECO:0008006" key="5">
    <source>
        <dbReference type="Google" id="ProtNLM"/>
    </source>
</evidence>
<dbReference type="InterPro" id="IPR020904">
    <property type="entry name" value="Sc_DH/Rdtase_CS"/>
</dbReference>
<dbReference type="InterPro" id="IPR036291">
    <property type="entry name" value="NAD(P)-bd_dom_sf"/>
</dbReference>
<dbReference type="PRINTS" id="PR00080">
    <property type="entry name" value="SDRFAMILY"/>
</dbReference>
<dbReference type="SUPFAM" id="SSF51735">
    <property type="entry name" value="NAD(P)-binding Rossmann-fold domains"/>
    <property type="match status" value="1"/>
</dbReference>
<dbReference type="PRINTS" id="PR00081">
    <property type="entry name" value="GDHRDH"/>
</dbReference>
<keyword evidence="2" id="KW-0560">Oxidoreductase</keyword>
<comment type="caution">
    <text evidence="3">The sequence shown here is derived from an EMBL/GenBank/DDBJ whole genome shotgun (WGS) entry which is preliminary data.</text>
</comment>
<dbReference type="PANTHER" id="PTHR42760:SF133">
    <property type="entry name" value="3-OXOACYL-[ACYL-CARRIER-PROTEIN] REDUCTASE"/>
    <property type="match status" value="1"/>
</dbReference>
<name>A0A037ZMS7_9RHOB</name>
<proteinExistence type="inferred from homology"/>
<dbReference type="STRING" id="1454373.ACMU_08180"/>
<dbReference type="GO" id="GO:0016616">
    <property type="term" value="F:oxidoreductase activity, acting on the CH-OH group of donors, NAD or NADP as acceptor"/>
    <property type="evidence" value="ECO:0007669"/>
    <property type="project" value="TreeGrafter"/>
</dbReference>
<dbReference type="InterPro" id="IPR002347">
    <property type="entry name" value="SDR_fam"/>
</dbReference>